<dbReference type="AlphaFoldDB" id="A0A8S3R5U4"/>
<organism evidence="4 5">
    <name type="scientific">Mytilus edulis</name>
    <name type="common">Blue mussel</name>
    <dbReference type="NCBI Taxonomy" id="6550"/>
    <lineage>
        <taxon>Eukaryota</taxon>
        <taxon>Metazoa</taxon>
        <taxon>Spiralia</taxon>
        <taxon>Lophotrochozoa</taxon>
        <taxon>Mollusca</taxon>
        <taxon>Bivalvia</taxon>
        <taxon>Autobranchia</taxon>
        <taxon>Pteriomorphia</taxon>
        <taxon>Mytilida</taxon>
        <taxon>Mytiloidea</taxon>
        <taxon>Mytilidae</taxon>
        <taxon>Mytilinae</taxon>
        <taxon>Mytilus</taxon>
    </lineage>
</organism>
<proteinExistence type="predicted"/>
<accession>A0A8S3R5U4</accession>
<evidence type="ECO:0000259" key="3">
    <source>
        <dbReference type="Pfam" id="PF09458"/>
    </source>
</evidence>
<dbReference type="InterPro" id="IPR019019">
    <property type="entry name" value="H-type_lectin_domain"/>
</dbReference>
<protein>
    <recommendedName>
        <fullName evidence="3">H-type lectin domain-containing protein</fullName>
    </recommendedName>
</protein>
<feature type="signal peptide" evidence="2">
    <location>
        <begin position="1"/>
        <end position="18"/>
    </location>
</feature>
<evidence type="ECO:0000256" key="1">
    <source>
        <dbReference type="SAM" id="MobiDB-lite"/>
    </source>
</evidence>
<name>A0A8S3R5U4_MYTED</name>
<dbReference type="GO" id="GO:0007155">
    <property type="term" value="P:cell adhesion"/>
    <property type="evidence" value="ECO:0007669"/>
    <property type="project" value="InterPro"/>
</dbReference>
<comment type="caution">
    <text evidence="4">The sequence shown here is derived from an EMBL/GenBank/DDBJ whole genome shotgun (WGS) entry which is preliminary data.</text>
</comment>
<evidence type="ECO:0000313" key="5">
    <source>
        <dbReference type="Proteomes" id="UP000683360"/>
    </source>
</evidence>
<dbReference type="EMBL" id="CAJPWZ010000910">
    <property type="protein sequence ID" value="CAG2203057.1"/>
    <property type="molecule type" value="Genomic_DNA"/>
</dbReference>
<feature type="domain" description="H-type lectin" evidence="3">
    <location>
        <begin position="120"/>
        <end position="182"/>
    </location>
</feature>
<dbReference type="OrthoDB" id="6090851at2759"/>
<keyword evidence="5" id="KW-1185">Reference proteome</keyword>
<feature type="compositionally biased region" description="Basic and acidic residues" evidence="1">
    <location>
        <begin position="56"/>
        <end position="67"/>
    </location>
</feature>
<sequence>MKFVFIFITVCILSAVGGSVEFESSPSLVDDIKNKIEAPKPDVAPSSVNDMENEVEAPKSEETKLQSKDHMETEFQALKSEVSDLETEVRHRHYRRHGCISGTAQLGYSSRRNKHRIMYIPFRRPFRRKPALVVGMTSLDTYRGKNVRIKATVHHLSGHGFMFKIVSWGGSITYEVVYTWMACPK</sequence>
<reference evidence="4" key="1">
    <citation type="submission" date="2021-03" db="EMBL/GenBank/DDBJ databases">
        <authorList>
            <person name="Bekaert M."/>
        </authorList>
    </citation>
    <scope>NUCLEOTIDE SEQUENCE</scope>
</reference>
<feature type="chain" id="PRO_5035867024" description="H-type lectin domain-containing protein" evidence="2">
    <location>
        <begin position="19"/>
        <end position="185"/>
    </location>
</feature>
<feature type="region of interest" description="Disordered" evidence="1">
    <location>
        <begin position="39"/>
        <end position="67"/>
    </location>
</feature>
<keyword evidence="2" id="KW-0732">Signal</keyword>
<dbReference type="GO" id="GO:0030246">
    <property type="term" value="F:carbohydrate binding"/>
    <property type="evidence" value="ECO:0007669"/>
    <property type="project" value="InterPro"/>
</dbReference>
<dbReference type="SUPFAM" id="SSF141086">
    <property type="entry name" value="Agglutinin HPA-like"/>
    <property type="match status" value="1"/>
</dbReference>
<gene>
    <name evidence="4" type="ORF">MEDL_17590</name>
</gene>
<evidence type="ECO:0000313" key="4">
    <source>
        <dbReference type="EMBL" id="CAG2203057.1"/>
    </source>
</evidence>
<dbReference type="InterPro" id="IPR037221">
    <property type="entry name" value="H-type_lectin_dom_sf"/>
</dbReference>
<dbReference type="Pfam" id="PF09458">
    <property type="entry name" value="H_lectin"/>
    <property type="match status" value="1"/>
</dbReference>
<evidence type="ECO:0000256" key="2">
    <source>
        <dbReference type="SAM" id="SignalP"/>
    </source>
</evidence>
<dbReference type="Proteomes" id="UP000683360">
    <property type="component" value="Unassembled WGS sequence"/>
</dbReference>
<dbReference type="Gene3D" id="2.60.40.2080">
    <property type="match status" value="1"/>
</dbReference>